<protein>
    <recommendedName>
        <fullName evidence="3">F-box domain-containing protein</fullName>
    </recommendedName>
</protein>
<evidence type="ECO:0000313" key="2">
    <source>
        <dbReference type="Proteomes" id="UP000807353"/>
    </source>
</evidence>
<accession>A0A9P6CER5</accession>
<organism evidence="1 2">
    <name type="scientific">Collybia nuda</name>
    <dbReference type="NCBI Taxonomy" id="64659"/>
    <lineage>
        <taxon>Eukaryota</taxon>
        <taxon>Fungi</taxon>
        <taxon>Dikarya</taxon>
        <taxon>Basidiomycota</taxon>
        <taxon>Agaricomycotina</taxon>
        <taxon>Agaricomycetes</taxon>
        <taxon>Agaricomycetidae</taxon>
        <taxon>Agaricales</taxon>
        <taxon>Tricholomatineae</taxon>
        <taxon>Clitocybaceae</taxon>
        <taxon>Collybia</taxon>
    </lineage>
</organism>
<keyword evidence="2" id="KW-1185">Reference proteome</keyword>
<dbReference type="InterPro" id="IPR032675">
    <property type="entry name" value="LRR_dom_sf"/>
</dbReference>
<dbReference type="AlphaFoldDB" id="A0A9P6CER5"/>
<gene>
    <name evidence="1" type="ORF">BDZ94DRAFT_1270969</name>
</gene>
<dbReference type="SUPFAM" id="SSF52047">
    <property type="entry name" value="RNI-like"/>
    <property type="match status" value="1"/>
</dbReference>
<dbReference type="Proteomes" id="UP000807353">
    <property type="component" value="Unassembled WGS sequence"/>
</dbReference>
<dbReference type="OrthoDB" id="3221235at2759"/>
<evidence type="ECO:0000313" key="1">
    <source>
        <dbReference type="EMBL" id="KAF9458304.1"/>
    </source>
</evidence>
<reference evidence="1" key="1">
    <citation type="submission" date="2020-11" db="EMBL/GenBank/DDBJ databases">
        <authorList>
            <consortium name="DOE Joint Genome Institute"/>
            <person name="Ahrendt S."/>
            <person name="Riley R."/>
            <person name="Andreopoulos W."/>
            <person name="Labutti K."/>
            <person name="Pangilinan J."/>
            <person name="Ruiz-Duenas F.J."/>
            <person name="Barrasa J.M."/>
            <person name="Sanchez-Garcia M."/>
            <person name="Camarero S."/>
            <person name="Miyauchi S."/>
            <person name="Serrano A."/>
            <person name="Linde D."/>
            <person name="Babiker R."/>
            <person name="Drula E."/>
            <person name="Ayuso-Fernandez I."/>
            <person name="Pacheco R."/>
            <person name="Padilla G."/>
            <person name="Ferreira P."/>
            <person name="Barriuso J."/>
            <person name="Kellner H."/>
            <person name="Castanera R."/>
            <person name="Alfaro M."/>
            <person name="Ramirez L."/>
            <person name="Pisabarro A.G."/>
            <person name="Kuo A."/>
            <person name="Tritt A."/>
            <person name="Lipzen A."/>
            <person name="He G."/>
            <person name="Yan M."/>
            <person name="Ng V."/>
            <person name="Cullen D."/>
            <person name="Martin F."/>
            <person name="Rosso M.-N."/>
            <person name="Henrissat B."/>
            <person name="Hibbett D."/>
            <person name="Martinez A.T."/>
            <person name="Grigoriev I.V."/>
        </authorList>
    </citation>
    <scope>NUCLEOTIDE SEQUENCE</scope>
    <source>
        <strain evidence="1">CBS 247.69</strain>
    </source>
</reference>
<dbReference type="Gene3D" id="3.80.10.10">
    <property type="entry name" value="Ribonuclease Inhibitor"/>
    <property type="match status" value="1"/>
</dbReference>
<comment type="caution">
    <text evidence="1">The sequence shown here is derived from an EMBL/GenBank/DDBJ whole genome shotgun (WGS) entry which is preliminary data.</text>
</comment>
<dbReference type="EMBL" id="MU150344">
    <property type="protein sequence ID" value="KAF9458304.1"/>
    <property type="molecule type" value="Genomic_DNA"/>
</dbReference>
<sequence>MNVPNELSTEIFNLSTPKPIVAPGPNRGNEFPWVLLRVCKRWRDLVLGTSCLWNNIHVDYDEVGGNRQWNVEEQTRVAKSILSKSKDVPLTLLVTCSLVTNNNMWPLLLDMMTPHFHRLKSLRIDTPGLLLESFLKLEPIQFDCLEYLSLGSEDLLWTSSPSSTFRNAHYLRHIEIQFFFDWRTNPLPWSQLTHISMFHRYSGHIIHDFLRVCSALVFLYIKVGKFDEIIIGRHMTVPIHLSFLTTLKLMANDIPEFLRPLILPHLTQLDLISSRSPPKQPTWNPATTPLLYTFRKLSSITTRICIPASDTQLLLKSLPYLTQLKIRESAGLFQETLTSLADGSLASRLEILHCCVNPHTLESHLLMLEQRALNTSASATIVGTLLWDWTTREAVQTLAAKRYGPLIAKLRKNGLLIRAPGNWGV</sequence>
<evidence type="ECO:0008006" key="3">
    <source>
        <dbReference type="Google" id="ProtNLM"/>
    </source>
</evidence>
<name>A0A9P6CER5_9AGAR</name>
<proteinExistence type="predicted"/>